<dbReference type="EMBL" id="JAFEMO010000014">
    <property type="protein sequence ID" value="KAH7548482.1"/>
    <property type="molecule type" value="Genomic_DNA"/>
</dbReference>
<dbReference type="InterPro" id="IPR000504">
    <property type="entry name" value="RRM_dom"/>
</dbReference>
<evidence type="ECO:0000313" key="3">
    <source>
        <dbReference type="EMBL" id="KAH7548482.1"/>
    </source>
</evidence>
<evidence type="ECO:0000259" key="2">
    <source>
        <dbReference type="PROSITE" id="PS50102"/>
    </source>
</evidence>
<dbReference type="PROSITE" id="PS50102">
    <property type="entry name" value="RRM"/>
    <property type="match status" value="1"/>
</dbReference>
<keyword evidence="4" id="KW-1185">Reference proteome</keyword>
<evidence type="ECO:0000256" key="1">
    <source>
        <dbReference type="PROSITE-ProRule" id="PRU00176"/>
    </source>
</evidence>
<accession>A0ABQ8H5A9</accession>
<comment type="caution">
    <text evidence="3">The sequence shown here is derived from an EMBL/GenBank/DDBJ whole genome shotgun (WGS) entry which is preliminary data.</text>
</comment>
<dbReference type="InterPro" id="IPR035979">
    <property type="entry name" value="RBD_domain_sf"/>
</dbReference>
<feature type="domain" description="RRM" evidence="2">
    <location>
        <begin position="6"/>
        <end position="80"/>
    </location>
</feature>
<protein>
    <recommendedName>
        <fullName evidence="2">RRM domain-containing protein</fullName>
    </recommendedName>
</protein>
<keyword evidence="1" id="KW-0694">RNA-binding</keyword>
<gene>
    <name evidence="3" type="ORF">JRO89_XS14G0141000</name>
</gene>
<dbReference type="Gene3D" id="3.30.70.330">
    <property type="match status" value="1"/>
</dbReference>
<organism evidence="3 4">
    <name type="scientific">Xanthoceras sorbifolium</name>
    <dbReference type="NCBI Taxonomy" id="99658"/>
    <lineage>
        <taxon>Eukaryota</taxon>
        <taxon>Viridiplantae</taxon>
        <taxon>Streptophyta</taxon>
        <taxon>Embryophyta</taxon>
        <taxon>Tracheophyta</taxon>
        <taxon>Spermatophyta</taxon>
        <taxon>Magnoliopsida</taxon>
        <taxon>eudicotyledons</taxon>
        <taxon>Gunneridae</taxon>
        <taxon>Pentapetalae</taxon>
        <taxon>rosids</taxon>
        <taxon>malvids</taxon>
        <taxon>Sapindales</taxon>
        <taxon>Sapindaceae</taxon>
        <taxon>Xanthoceroideae</taxon>
        <taxon>Xanthoceras</taxon>
    </lineage>
</organism>
<dbReference type="Pfam" id="PF00076">
    <property type="entry name" value="RRM_1"/>
    <property type="match status" value="1"/>
</dbReference>
<dbReference type="InterPro" id="IPR012677">
    <property type="entry name" value="Nucleotide-bd_a/b_plait_sf"/>
</dbReference>
<dbReference type="PANTHER" id="PTHR32343">
    <property type="entry name" value="SERINE/ARGININE-RICH SPLICING FACTOR"/>
    <property type="match status" value="1"/>
</dbReference>
<dbReference type="SMART" id="SM00360">
    <property type="entry name" value="RRM"/>
    <property type="match status" value="1"/>
</dbReference>
<reference evidence="3 4" key="1">
    <citation type="submission" date="2021-02" db="EMBL/GenBank/DDBJ databases">
        <title>Plant Genome Project.</title>
        <authorList>
            <person name="Zhang R.-G."/>
        </authorList>
    </citation>
    <scope>NUCLEOTIDE SEQUENCE [LARGE SCALE GENOMIC DNA]</scope>
    <source>
        <tissue evidence="3">Leaves</tissue>
    </source>
</reference>
<dbReference type="Proteomes" id="UP000827721">
    <property type="component" value="Unassembled WGS sequence"/>
</dbReference>
<dbReference type="SUPFAM" id="SSF54928">
    <property type="entry name" value="RNA-binding domain, RBD"/>
    <property type="match status" value="1"/>
</dbReference>
<sequence>MSALELSIRVAGLAPRVTHGDLLTFFSYCGTVDKIQIKRNKDQSQTALVTFKQPFAYQTALLLDDAILAGQAIRIVSATDLASPPPSPCRLNNKTNNNEMQGLVPAFHSEMEVIASKGVEILKKTQEEIEEKYKLSEKSTVLVKQARSIVCATEQAAGYVGSKITNGDYASTGADWLSNVLDKASKRAAELAARKRNNPNSRKWK</sequence>
<evidence type="ECO:0000313" key="4">
    <source>
        <dbReference type="Proteomes" id="UP000827721"/>
    </source>
</evidence>
<proteinExistence type="predicted"/>
<dbReference type="PANTHER" id="PTHR32343:SF44">
    <property type="entry name" value="PROTEIN VIP1-LIKE"/>
    <property type="match status" value="1"/>
</dbReference>
<name>A0ABQ8H5A9_9ROSI</name>